<dbReference type="Proteomes" id="UP000187203">
    <property type="component" value="Unassembled WGS sequence"/>
</dbReference>
<keyword evidence="1" id="KW-1133">Transmembrane helix</keyword>
<keyword evidence="3" id="KW-1185">Reference proteome</keyword>
<dbReference type="OrthoDB" id="1719712at2759"/>
<gene>
    <name evidence="2" type="ORF">COLO4_09200</name>
</gene>
<dbReference type="STRING" id="93759.A0A1R3KCZ8"/>
<accession>A0A1R3KCZ8</accession>
<name>A0A1R3KCZ8_9ROSI</name>
<keyword evidence="1" id="KW-0812">Transmembrane</keyword>
<evidence type="ECO:0000313" key="2">
    <source>
        <dbReference type="EMBL" id="OMP04924.1"/>
    </source>
</evidence>
<comment type="caution">
    <text evidence="2">The sequence shown here is derived from an EMBL/GenBank/DDBJ whole genome shotgun (WGS) entry which is preliminary data.</text>
</comment>
<reference evidence="3" key="1">
    <citation type="submission" date="2013-09" db="EMBL/GenBank/DDBJ databases">
        <title>Corchorus olitorius genome sequencing.</title>
        <authorList>
            <person name="Alam M."/>
            <person name="Haque M.S."/>
            <person name="Islam M.S."/>
            <person name="Emdad E.M."/>
            <person name="Islam M.M."/>
            <person name="Ahmed B."/>
            <person name="Halim A."/>
            <person name="Hossen Q.M.M."/>
            <person name="Hossain M.Z."/>
            <person name="Ahmed R."/>
            <person name="Khan M.M."/>
            <person name="Islam R."/>
            <person name="Rashid M.M."/>
            <person name="Khan S.A."/>
            <person name="Rahman M.S."/>
            <person name="Alam M."/>
            <person name="Yahiya A.S."/>
            <person name="Khan M.S."/>
            <person name="Azam M.S."/>
            <person name="Haque T."/>
            <person name="Lashkar M.Z.H."/>
            <person name="Akhand A.I."/>
            <person name="Morshed G."/>
            <person name="Roy S."/>
            <person name="Uddin K.S."/>
            <person name="Rabeya T."/>
            <person name="Hossain A.S."/>
            <person name="Chowdhury A."/>
            <person name="Snigdha A.R."/>
            <person name="Mortoza M.S."/>
            <person name="Matin S.A."/>
            <person name="Hoque S.M.E."/>
            <person name="Islam M.K."/>
            <person name="Roy D.K."/>
            <person name="Haider R."/>
            <person name="Moosa M.M."/>
            <person name="Elias S.M."/>
            <person name="Hasan A.M."/>
            <person name="Jahan S."/>
            <person name="Shafiuddin M."/>
            <person name="Mahmood N."/>
            <person name="Shommy N.S."/>
        </authorList>
    </citation>
    <scope>NUCLEOTIDE SEQUENCE [LARGE SCALE GENOMIC DNA]</scope>
    <source>
        <strain evidence="3">cv. O-4</strain>
    </source>
</reference>
<sequence length="89" mass="10031">MWNQGNQKNDVEGGESLLYPTMLEPVEMRWAFIRKVYSIVAIQLLATIAVAATVVTVRPVAYFFVSSWAGLAVYIFLIIMSLICMFLLP</sequence>
<keyword evidence="1" id="KW-0472">Membrane</keyword>
<dbReference type="AlphaFoldDB" id="A0A1R3KCZ8"/>
<organism evidence="2 3">
    <name type="scientific">Corchorus olitorius</name>
    <dbReference type="NCBI Taxonomy" id="93759"/>
    <lineage>
        <taxon>Eukaryota</taxon>
        <taxon>Viridiplantae</taxon>
        <taxon>Streptophyta</taxon>
        <taxon>Embryophyta</taxon>
        <taxon>Tracheophyta</taxon>
        <taxon>Spermatophyta</taxon>
        <taxon>Magnoliopsida</taxon>
        <taxon>eudicotyledons</taxon>
        <taxon>Gunneridae</taxon>
        <taxon>Pentapetalae</taxon>
        <taxon>rosids</taxon>
        <taxon>malvids</taxon>
        <taxon>Malvales</taxon>
        <taxon>Malvaceae</taxon>
        <taxon>Grewioideae</taxon>
        <taxon>Apeibeae</taxon>
        <taxon>Corchorus</taxon>
    </lineage>
</organism>
<protein>
    <submittedName>
        <fullName evidence="2">Bax inhibitor 1-related protein</fullName>
    </submittedName>
</protein>
<evidence type="ECO:0000256" key="1">
    <source>
        <dbReference type="SAM" id="Phobius"/>
    </source>
</evidence>
<feature type="transmembrane region" description="Helical" evidence="1">
    <location>
        <begin position="36"/>
        <end position="55"/>
    </location>
</feature>
<evidence type="ECO:0000313" key="3">
    <source>
        <dbReference type="Proteomes" id="UP000187203"/>
    </source>
</evidence>
<feature type="transmembrane region" description="Helical" evidence="1">
    <location>
        <begin position="61"/>
        <end position="88"/>
    </location>
</feature>
<dbReference type="EMBL" id="AWUE01014133">
    <property type="protein sequence ID" value="OMP04924.1"/>
    <property type="molecule type" value="Genomic_DNA"/>
</dbReference>
<proteinExistence type="predicted"/>